<dbReference type="PANTHER" id="PTHR19372:SF7">
    <property type="entry name" value="SULFITE OXIDASE, MITOCHONDRIAL"/>
    <property type="match status" value="1"/>
</dbReference>
<dbReference type="Gene3D" id="3.90.420.10">
    <property type="entry name" value="Oxidoreductase, molybdopterin-binding domain"/>
    <property type="match status" value="1"/>
</dbReference>
<name>A0ABR4J7D2_9EURO</name>
<protein>
    <submittedName>
        <fullName evidence="7">Oxidoreductase, molybdopterin-binding domain-containing protein</fullName>
    </submittedName>
</protein>
<organism evidence="7 8">
    <name type="scientific">Aspergillus pseudoustus</name>
    <dbReference type="NCBI Taxonomy" id="1810923"/>
    <lineage>
        <taxon>Eukaryota</taxon>
        <taxon>Fungi</taxon>
        <taxon>Dikarya</taxon>
        <taxon>Ascomycota</taxon>
        <taxon>Pezizomycotina</taxon>
        <taxon>Eurotiomycetes</taxon>
        <taxon>Eurotiomycetidae</taxon>
        <taxon>Eurotiales</taxon>
        <taxon>Aspergillaceae</taxon>
        <taxon>Aspergillus</taxon>
        <taxon>Aspergillus subgen. Nidulantes</taxon>
    </lineage>
</organism>
<evidence type="ECO:0000256" key="4">
    <source>
        <dbReference type="ARBA" id="ARBA00023002"/>
    </source>
</evidence>
<feature type="domain" description="Moybdenum cofactor oxidoreductase dimerisation" evidence="6">
    <location>
        <begin position="244"/>
        <end position="363"/>
    </location>
</feature>
<reference evidence="7 8" key="1">
    <citation type="submission" date="2024-07" db="EMBL/GenBank/DDBJ databases">
        <title>Section-level genome sequencing and comparative genomics of Aspergillus sections Usti and Cavernicolus.</title>
        <authorList>
            <consortium name="Lawrence Berkeley National Laboratory"/>
            <person name="Nybo J.L."/>
            <person name="Vesth T.C."/>
            <person name="Theobald S."/>
            <person name="Frisvad J.C."/>
            <person name="Larsen T.O."/>
            <person name="Kjaerboelling I."/>
            <person name="Rothschild-Mancinelli K."/>
            <person name="Lyhne E.K."/>
            <person name="Kogle M.E."/>
            <person name="Barry K."/>
            <person name="Clum A."/>
            <person name="Na H."/>
            <person name="Ledsgaard L."/>
            <person name="Lin J."/>
            <person name="Lipzen A."/>
            <person name="Kuo A."/>
            <person name="Riley R."/>
            <person name="Mondo S."/>
            <person name="Labutti K."/>
            <person name="Haridas S."/>
            <person name="Pangalinan J."/>
            <person name="Salamov A.A."/>
            <person name="Simmons B.A."/>
            <person name="Magnuson J.K."/>
            <person name="Chen J."/>
            <person name="Drula E."/>
            <person name="Henrissat B."/>
            <person name="Wiebenga A."/>
            <person name="Lubbers R.J."/>
            <person name="Gomes A.C."/>
            <person name="Makela M.R."/>
            <person name="Stajich J."/>
            <person name="Grigoriev I.V."/>
            <person name="Mortensen U.H."/>
            <person name="De Vries R.P."/>
            <person name="Baker S.E."/>
            <person name="Andersen M.R."/>
        </authorList>
    </citation>
    <scope>NUCLEOTIDE SEQUENCE [LARGE SCALE GENOMIC DNA]</scope>
    <source>
        <strain evidence="7 8">CBS 123904</strain>
    </source>
</reference>
<dbReference type="EMBL" id="JBFXLU010000189">
    <property type="protein sequence ID" value="KAL2835942.1"/>
    <property type="molecule type" value="Genomic_DNA"/>
</dbReference>
<gene>
    <name evidence="7" type="ORF">BJY01DRAFT_63460</name>
</gene>
<dbReference type="Pfam" id="PF03404">
    <property type="entry name" value="Mo-co_dimer"/>
    <property type="match status" value="1"/>
</dbReference>
<sequence length="376" mass="41630">MTCTHTEYSVDSPLNREPSVKELVSSFITPGSISYDRNHGPIPHVEACTHIVTIDGLVPRPLRLTVEELATKFPQHEICCALECAGNRRHTMRTLLREVEGIDWGDAAVMNCNWKGPRLRDVLRHAGLKGAHPGLYVAFSSYQVQCQEDKWFGSSVELERALSDDADVILALEMNNAPLEPKHGYPVRVVLPGIAGARWVKWLDGITVQDEESTNFYQRRDYKILPEEAVDRDAAAPFWDKTPAMCEMPINSVLAVPEDNETITLPVSGKCEVKGYAVPRGSDGPITKVQVSGDGGESWVDAQIVSPNTGALAGGRTKKWCWVLWKADIEIEKGSGREIVSRAFDAGGNQQSEHSQWNLRGVGYHGYGRARNLTVR</sequence>
<dbReference type="SUPFAM" id="SSF56524">
    <property type="entry name" value="Oxidoreductase molybdopterin-binding domain"/>
    <property type="match status" value="1"/>
</dbReference>
<dbReference type="InterPro" id="IPR000572">
    <property type="entry name" value="OxRdtase_Mopterin-bd_dom"/>
</dbReference>
<feature type="domain" description="Oxidoreductase molybdopterin-binding" evidence="5">
    <location>
        <begin position="39"/>
        <end position="217"/>
    </location>
</feature>
<dbReference type="InterPro" id="IPR036374">
    <property type="entry name" value="OxRdtase_Mopterin-bd_sf"/>
</dbReference>
<proteinExistence type="predicted"/>
<dbReference type="PRINTS" id="PR00407">
    <property type="entry name" value="EUMOPTERIN"/>
</dbReference>
<evidence type="ECO:0000313" key="8">
    <source>
        <dbReference type="Proteomes" id="UP001610446"/>
    </source>
</evidence>
<dbReference type="PANTHER" id="PTHR19372">
    <property type="entry name" value="SULFITE REDUCTASE"/>
    <property type="match status" value="1"/>
</dbReference>
<evidence type="ECO:0000256" key="1">
    <source>
        <dbReference type="ARBA" id="ARBA00001924"/>
    </source>
</evidence>
<evidence type="ECO:0000259" key="5">
    <source>
        <dbReference type="Pfam" id="PF00174"/>
    </source>
</evidence>
<dbReference type="InterPro" id="IPR005066">
    <property type="entry name" value="MoCF_OxRdtse_dimer"/>
</dbReference>
<comment type="caution">
    <text evidence="7">The sequence shown here is derived from an EMBL/GenBank/DDBJ whole genome shotgun (WGS) entry which is preliminary data.</text>
</comment>
<comment type="cofactor">
    <cofactor evidence="1">
        <name>Mo-molybdopterin</name>
        <dbReference type="ChEBI" id="CHEBI:71302"/>
    </cofactor>
</comment>
<accession>A0ABR4J7D2</accession>
<dbReference type="InterPro" id="IPR014756">
    <property type="entry name" value="Ig_E-set"/>
</dbReference>
<evidence type="ECO:0000256" key="3">
    <source>
        <dbReference type="ARBA" id="ARBA00022723"/>
    </source>
</evidence>
<dbReference type="SUPFAM" id="SSF81296">
    <property type="entry name" value="E set domains"/>
    <property type="match status" value="1"/>
</dbReference>
<keyword evidence="3" id="KW-0479">Metal-binding</keyword>
<dbReference type="InterPro" id="IPR008335">
    <property type="entry name" value="Mopterin_OxRdtase_euk"/>
</dbReference>
<dbReference type="Gene3D" id="2.60.40.650">
    <property type="match status" value="1"/>
</dbReference>
<evidence type="ECO:0000259" key="6">
    <source>
        <dbReference type="Pfam" id="PF03404"/>
    </source>
</evidence>
<keyword evidence="8" id="KW-1185">Reference proteome</keyword>
<keyword evidence="2" id="KW-0500">Molybdenum</keyword>
<dbReference type="Proteomes" id="UP001610446">
    <property type="component" value="Unassembled WGS sequence"/>
</dbReference>
<evidence type="ECO:0000313" key="7">
    <source>
        <dbReference type="EMBL" id="KAL2835942.1"/>
    </source>
</evidence>
<keyword evidence="4" id="KW-0560">Oxidoreductase</keyword>
<dbReference type="Pfam" id="PF00174">
    <property type="entry name" value="Oxidored_molyb"/>
    <property type="match status" value="1"/>
</dbReference>
<evidence type="ECO:0000256" key="2">
    <source>
        <dbReference type="ARBA" id="ARBA00022505"/>
    </source>
</evidence>